<dbReference type="Proteomes" id="UP001431221">
    <property type="component" value="Unassembled WGS sequence"/>
</dbReference>
<dbReference type="EMBL" id="JALNMJ010000004">
    <property type="protein sequence ID" value="MCK7611948.1"/>
    <property type="molecule type" value="Genomic_DNA"/>
</dbReference>
<evidence type="ECO:0000313" key="2">
    <source>
        <dbReference type="Proteomes" id="UP001431221"/>
    </source>
</evidence>
<comment type="caution">
    <text evidence="1">The sequence shown here is derived from an EMBL/GenBank/DDBJ whole genome shotgun (WGS) entry which is preliminary data.</text>
</comment>
<proteinExistence type="predicted"/>
<sequence>MPVAVIISPNAIPSIHAADDDTSLFDALCELKIVPADAKSDPDSLKTWIDTLPAPSGWFADVEEAKAFQKRVQMEQDAKLVKDARDHFGISSRELTALIGLADPQGDGSPVRRIMSAKQGLSGPGRRALAYAVLHGALDRKDENEALNRIGNGSWRNVKRSDIRSERKGGGIKHN</sequence>
<protein>
    <submittedName>
        <fullName evidence="1">Uncharacterized protein</fullName>
    </submittedName>
</protein>
<name>A0ABT0GR85_9HYPH</name>
<evidence type="ECO:0000313" key="1">
    <source>
        <dbReference type="EMBL" id="MCK7611948.1"/>
    </source>
</evidence>
<dbReference type="RefSeq" id="WP_248152679.1">
    <property type="nucleotide sequence ID" value="NZ_JALNMJ010000004.1"/>
</dbReference>
<accession>A0ABT0GR85</accession>
<reference evidence="1" key="1">
    <citation type="submission" date="2022-04" db="EMBL/GenBank/DDBJ databases">
        <title>Roseibium sp. CAU 1639 isolated from mud.</title>
        <authorList>
            <person name="Kim W."/>
        </authorList>
    </citation>
    <scope>NUCLEOTIDE SEQUENCE</scope>
    <source>
        <strain evidence="1">CAU 1639</strain>
    </source>
</reference>
<keyword evidence="2" id="KW-1185">Reference proteome</keyword>
<gene>
    <name evidence="1" type="ORF">M0H32_07240</name>
</gene>
<organism evidence="1 2">
    <name type="scientific">Roseibium sediminicola</name>
    <dbReference type="NCBI Taxonomy" id="2933272"/>
    <lineage>
        <taxon>Bacteria</taxon>
        <taxon>Pseudomonadati</taxon>
        <taxon>Pseudomonadota</taxon>
        <taxon>Alphaproteobacteria</taxon>
        <taxon>Hyphomicrobiales</taxon>
        <taxon>Stappiaceae</taxon>
        <taxon>Roseibium</taxon>
    </lineage>
</organism>